<accession>A0A516EZL3</accession>
<comment type="catalytic activity">
    <reaction evidence="8">
        <text>a ubiquinone + NADH + 5 H(+)(in) = a ubiquinol + NAD(+) + 4 H(+)(out)</text>
        <dbReference type="Rhea" id="RHEA:29091"/>
        <dbReference type="Rhea" id="RHEA-COMP:9565"/>
        <dbReference type="Rhea" id="RHEA-COMP:9566"/>
        <dbReference type="ChEBI" id="CHEBI:15378"/>
        <dbReference type="ChEBI" id="CHEBI:16389"/>
        <dbReference type="ChEBI" id="CHEBI:17976"/>
        <dbReference type="ChEBI" id="CHEBI:57540"/>
        <dbReference type="ChEBI" id="CHEBI:57945"/>
        <dbReference type="EC" id="7.1.1.2"/>
    </reaction>
</comment>
<feature type="transmembrane region" description="Helical" evidence="9">
    <location>
        <begin position="244"/>
        <end position="268"/>
    </location>
</feature>
<evidence type="ECO:0000256" key="5">
    <source>
        <dbReference type="ARBA" id="ARBA00022989"/>
    </source>
</evidence>
<organism evidence="10">
    <name type="scientific">Septifer bilocularis</name>
    <dbReference type="NCBI Taxonomy" id="102393"/>
    <lineage>
        <taxon>Eukaryota</taxon>
        <taxon>Metazoa</taxon>
        <taxon>Spiralia</taxon>
        <taxon>Lophotrochozoa</taxon>
        <taxon>Mollusca</taxon>
        <taxon>Bivalvia</taxon>
        <taxon>Autobranchia</taxon>
        <taxon>Pteriomorphia</taxon>
        <taxon>Mytilida</taxon>
        <taxon>Mytiloidea</taxon>
        <taxon>Mytilidae</taxon>
        <taxon>Mytilinae</taxon>
        <taxon>Septifer</taxon>
    </lineage>
</organism>
<geneLocation type="mitochondrion" evidence="10"/>
<dbReference type="PANTHER" id="PTHR11432:SF3">
    <property type="entry name" value="NADH-UBIQUINONE OXIDOREDUCTASE CHAIN 1"/>
    <property type="match status" value="1"/>
</dbReference>
<dbReference type="PANTHER" id="PTHR11432">
    <property type="entry name" value="NADH DEHYDROGENASE SUBUNIT 1"/>
    <property type="match status" value="1"/>
</dbReference>
<keyword evidence="5 9" id="KW-1133">Transmembrane helix</keyword>
<feature type="transmembrane region" description="Helical" evidence="9">
    <location>
        <begin position="178"/>
        <end position="196"/>
    </location>
</feature>
<dbReference type="Pfam" id="PF00146">
    <property type="entry name" value="NADHdh"/>
    <property type="match status" value="1"/>
</dbReference>
<keyword evidence="7" id="KW-0520">NAD</keyword>
<evidence type="ECO:0000313" key="10">
    <source>
        <dbReference type="EMBL" id="QDO71942.1"/>
    </source>
</evidence>
<dbReference type="PROSITE" id="PS00668">
    <property type="entry name" value="COMPLEX1_ND1_2"/>
    <property type="match status" value="1"/>
</dbReference>
<dbReference type="EC" id="7.1.1.2" evidence="8"/>
<keyword evidence="8" id="KW-0830">Ubiquinone</keyword>
<feature type="transmembrane region" description="Helical" evidence="9">
    <location>
        <begin position="100"/>
        <end position="126"/>
    </location>
</feature>
<evidence type="ECO:0000256" key="7">
    <source>
        <dbReference type="RuleBase" id="RU000471"/>
    </source>
</evidence>
<dbReference type="HAMAP" id="MF_01350">
    <property type="entry name" value="NDH1_NuoH"/>
    <property type="match status" value="1"/>
</dbReference>
<proteinExistence type="inferred from homology"/>
<evidence type="ECO:0000256" key="8">
    <source>
        <dbReference type="RuleBase" id="RU000473"/>
    </source>
</evidence>
<keyword evidence="4 7" id="KW-0812">Transmembrane</keyword>
<evidence type="ECO:0000256" key="9">
    <source>
        <dbReference type="SAM" id="Phobius"/>
    </source>
</evidence>
<comment type="similarity">
    <text evidence="2 7">Belongs to the complex I subunit 1 family.</text>
</comment>
<dbReference type="GO" id="GO:0008137">
    <property type="term" value="F:NADH dehydrogenase (ubiquinone) activity"/>
    <property type="evidence" value="ECO:0007669"/>
    <property type="project" value="UniProtKB-EC"/>
</dbReference>
<dbReference type="InterPro" id="IPR018086">
    <property type="entry name" value="NADH_UbQ_OxRdtase_su1_CS"/>
</dbReference>
<keyword evidence="6 9" id="KW-0472">Membrane</keyword>
<dbReference type="GO" id="GO:0003954">
    <property type="term" value="F:NADH dehydrogenase activity"/>
    <property type="evidence" value="ECO:0007669"/>
    <property type="project" value="TreeGrafter"/>
</dbReference>
<dbReference type="GO" id="GO:0009060">
    <property type="term" value="P:aerobic respiration"/>
    <property type="evidence" value="ECO:0007669"/>
    <property type="project" value="TreeGrafter"/>
</dbReference>
<evidence type="ECO:0000256" key="6">
    <source>
        <dbReference type="ARBA" id="ARBA00023136"/>
    </source>
</evidence>
<dbReference type="AlphaFoldDB" id="A0A516EZL3"/>
<evidence type="ECO:0000256" key="3">
    <source>
        <dbReference type="ARBA" id="ARBA00021009"/>
    </source>
</evidence>
<protein>
    <recommendedName>
        <fullName evidence="3 8">NADH-ubiquinone oxidoreductase chain 1</fullName>
        <ecNumber evidence="8">7.1.1.2</ecNumber>
    </recommendedName>
</protein>
<sequence>MLYTTHFLILILPLVCALLAVAFYTLLERKLLGYIMLRKGPNKVGFMGILQPFSDAGKLFCKEVVVPRYANFIPFILCPTFVLGISLTLWVMYPFKNSELIFVCGLVQFLVISSMSVYGTMVAGWSSNSKYALLGAVRSVAQSISYEVPMSFIILCFIYGSSSFMLQEIGMFQHVIMFFFPFFPCCVLWVICILAETNRAPFDFVEGESELVSGFNVEYSGGAFAMIYMAEYSSMLFNSVISSVLFFGSNEIFMSIMCMFFVVGFVWVRGTMPRMRYDKLMKLCWTVILCVAMCVACVVMCYSFL</sequence>
<name>A0A516EZL3_9BIVA</name>
<evidence type="ECO:0000256" key="4">
    <source>
        <dbReference type="ARBA" id="ARBA00022692"/>
    </source>
</evidence>
<evidence type="ECO:0000256" key="2">
    <source>
        <dbReference type="ARBA" id="ARBA00010535"/>
    </source>
</evidence>
<dbReference type="InterPro" id="IPR001694">
    <property type="entry name" value="NADH_UbQ_OxRdtase_su1/FPO"/>
</dbReference>
<feature type="transmembrane region" description="Helical" evidence="9">
    <location>
        <begin position="146"/>
        <end position="166"/>
    </location>
</feature>
<feature type="transmembrane region" description="Helical" evidence="9">
    <location>
        <begin position="280"/>
        <end position="304"/>
    </location>
</feature>
<reference evidence="10" key="1">
    <citation type="journal article" date="2019" name="Mol. Phylogenet. Evol.">
        <title>A mitochondrial genome phylogeny of Mytilidae (Bivalvia: Mytilida).</title>
        <authorList>
            <person name="Lee Y."/>
            <person name="Kwak H."/>
            <person name="Shin J."/>
            <person name="Kim S.C."/>
            <person name="Kim T."/>
            <person name="Park J.K."/>
        </authorList>
    </citation>
    <scope>NUCLEOTIDE SEQUENCE</scope>
</reference>
<gene>
    <name evidence="10" type="primary">nad1</name>
</gene>
<keyword evidence="8 10" id="KW-0496">Mitochondrion</keyword>
<feature type="transmembrane region" description="Helical" evidence="9">
    <location>
        <begin position="7"/>
        <end position="27"/>
    </location>
</feature>
<comment type="subcellular location">
    <subcellularLocation>
        <location evidence="1">Membrane</location>
        <topology evidence="1">Multi-pass membrane protein</topology>
    </subcellularLocation>
    <subcellularLocation>
        <location evidence="7">Mitochondrion inner membrane</location>
        <topology evidence="7">Multi-pass membrane protein</topology>
    </subcellularLocation>
</comment>
<dbReference type="GO" id="GO:0005743">
    <property type="term" value="C:mitochondrial inner membrane"/>
    <property type="evidence" value="ECO:0007669"/>
    <property type="project" value="UniProtKB-SubCell"/>
</dbReference>
<feature type="transmembrane region" description="Helical" evidence="9">
    <location>
        <begin position="72"/>
        <end position="93"/>
    </location>
</feature>
<evidence type="ECO:0000256" key="1">
    <source>
        <dbReference type="ARBA" id="ARBA00004141"/>
    </source>
</evidence>
<dbReference type="EMBL" id="MK721549">
    <property type="protein sequence ID" value="QDO71942.1"/>
    <property type="molecule type" value="Genomic_DNA"/>
</dbReference>